<name>A0A3B0SD94_9ZZZZ</name>
<evidence type="ECO:0000313" key="1">
    <source>
        <dbReference type="EMBL" id="VAV94313.1"/>
    </source>
</evidence>
<gene>
    <name evidence="1" type="ORF">MNBD_ALPHA08-28</name>
</gene>
<protein>
    <recommendedName>
        <fullName evidence="2">YbjN domain-containing protein</fullName>
    </recommendedName>
</protein>
<dbReference type="InterPro" id="IPR019660">
    <property type="entry name" value="Put_sensory_transdc_reg_YbjN"/>
</dbReference>
<evidence type="ECO:0008006" key="2">
    <source>
        <dbReference type="Google" id="ProtNLM"/>
    </source>
</evidence>
<dbReference type="CDD" id="cd17033">
    <property type="entry name" value="DR1245-like"/>
    <property type="match status" value="1"/>
</dbReference>
<dbReference type="AlphaFoldDB" id="A0A3B0SD94"/>
<dbReference type="EMBL" id="UOEC01000116">
    <property type="protein sequence ID" value="VAV94313.1"/>
    <property type="molecule type" value="Genomic_DNA"/>
</dbReference>
<proteinExistence type="predicted"/>
<dbReference type="Pfam" id="PF10722">
    <property type="entry name" value="YbjN"/>
    <property type="match status" value="1"/>
</dbReference>
<organism evidence="1">
    <name type="scientific">hydrothermal vent metagenome</name>
    <dbReference type="NCBI Taxonomy" id="652676"/>
    <lineage>
        <taxon>unclassified sequences</taxon>
        <taxon>metagenomes</taxon>
        <taxon>ecological metagenomes</taxon>
    </lineage>
</organism>
<reference evidence="1" key="1">
    <citation type="submission" date="2018-06" db="EMBL/GenBank/DDBJ databases">
        <authorList>
            <person name="Zhirakovskaya E."/>
        </authorList>
    </citation>
    <scope>NUCLEOTIDE SEQUENCE</scope>
</reference>
<accession>A0A3B0SD94</accession>
<sequence length="166" mass="18784">MTAVALQHEFPSNPIDLVEDIAGKRNWLVDRAAQDEVNLIVAGSWCDLHISLNWHEEMEGLHLACTFDLKVPRNRREEVSRVVSMINEQLFYGHFDLWRTEGVLLFRHSVLLTGGASITTAQCDGMLAMMLKNAEQFYPVFQFVIWAGKSAEEAMQASMLETEGEA</sequence>